<keyword evidence="5 6" id="KW-0472">Membrane</keyword>
<organism evidence="7 8">
    <name type="scientific">Halobaculum roseum</name>
    <dbReference type="NCBI Taxonomy" id="2175149"/>
    <lineage>
        <taxon>Archaea</taxon>
        <taxon>Methanobacteriati</taxon>
        <taxon>Methanobacteriota</taxon>
        <taxon>Stenosarchaea group</taxon>
        <taxon>Halobacteria</taxon>
        <taxon>Halobacteriales</taxon>
        <taxon>Haloferacaceae</taxon>
        <taxon>Halobaculum</taxon>
    </lineage>
</organism>
<evidence type="ECO:0000313" key="7">
    <source>
        <dbReference type="EMBL" id="MFB9825837.1"/>
    </source>
</evidence>
<evidence type="ECO:0000256" key="2">
    <source>
        <dbReference type="ARBA" id="ARBA00022475"/>
    </source>
</evidence>
<evidence type="ECO:0000256" key="1">
    <source>
        <dbReference type="ARBA" id="ARBA00004651"/>
    </source>
</evidence>
<comment type="subcellular location">
    <subcellularLocation>
        <location evidence="1">Cell membrane</location>
        <topology evidence="1">Multi-pass membrane protein</topology>
    </subcellularLocation>
</comment>
<keyword evidence="3 6" id="KW-0812">Transmembrane</keyword>
<evidence type="ECO:0000256" key="5">
    <source>
        <dbReference type="ARBA" id="ARBA00023136"/>
    </source>
</evidence>
<protein>
    <submittedName>
        <fullName evidence="7">LysE family translocator</fullName>
    </submittedName>
</protein>
<keyword evidence="2" id="KW-1003">Cell membrane</keyword>
<feature type="transmembrane region" description="Helical" evidence="6">
    <location>
        <begin position="42"/>
        <end position="66"/>
    </location>
</feature>
<dbReference type="InterPro" id="IPR001123">
    <property type="entry name" value="LeuE-type"/>
</dbReference>
<comment type="caution">
    <text evidence="7">The sequence shown here is derived from an EMBL/GenBank/DDBJ whole genome shotgun (WGS) entry which is preliminary data.</text>
</comment>
<dbReference type="GO" id="GO:0005886">
    <property type="term" value="C:plasma membrane"/>
    <property type="evidence" value="ECO:0007669"/>
    <property type="project" value="UniProtKB-SubCell"/>
</dbReference>
<sequence>MTVVASLAAGVVFGLALAAPPGPMNAVIAEESVLRGWTAGVRAGLGAATADAIFLVLSLVGVVGFLNDAPLLRGAMVGVGGVLMLYYAYGAAREIGGSFLSVDTDMVDDESAGFRKALALALANPYQVLFWLTVGVGLLEPGEIDVFGAAEVSELAGTLVVETGSPALIVGFFGGIGLWVTGFPGALVAAKRRVEALAPAVAALSALLLAGFGVAFLLDATRTLGPLV</sequence>
<evidence type="ECO:0000313" key="8">
    <source>
        <dbReference type="Proteomes" id="UP001589595"/>
    </source>
</evidence>
<evidence type="ECO:0000256" key="6">
    <source>
        <dbReference type="SAM" id="Phobius"/>
    </source>
</evidence>
<keyword evidence="4 6" id="KW-1133">Transmembrane helix</keyword>
<dbReference type="PANTHER" id="PTHR38825:SF2">
    <property type="entry name" value="LYSINE TRANSPORTER LYSE"/>
    <property type="match status" value="1"/>
</dbReference>
<keyword evidence="8" id="KW-1185">Reference proteome</keyword>
<reference evidence="7" key="1">
    <citation type="submission" date="2024-09" db="EMBL/GenBank/DDBJ databases">
        <authorList>
            <person name="Sun Q."/>
        </authorList>
    </citation>
    <scope>NUCLEOTIDE SEQUENCE [LARGE SCALE GENOMIC DNA]</scope>
    <source>
        <strain evidence="7">JCM 31273</strain>
    </source>
</reference>
<feature type="transmembrane region" description="Helical" evidence="6">
    <location>
        <begin position="71"/>
        <end position="89"/>
    </location>
</feature>
<feature type="transmembrane region" description="Helical" evidence="6">
    <location>
        <begin position="196"/>
        <end position="218"/>
    </location>
</feature>
<proteinExistence type="predicted"/>
<feature type="transmembrane region" description="Helical" evidence="6">
    <location>
        <begin position="167"/>
        <end position="189"/>
    </location>
</feature>
<name>A0ABD5MQT4_9EURY</name>
<evidence type="ECO:0000256" key="4">
    <source>
        <dbReference type="ARBA" id="ARBA00022989"/>
    </source>
</evidence>
<dbReference type="PANTHER" id="PTHR38825">
    <property type="entry name" value="LYSINE EXPORTER PROTEIN (LYSE/YGGA)"/>
    <property type="match status" value="1"/>
</dbReference>
<gene>
    <name evidence="7" type="ORF">ACFFOL_16840</name>
</gene>
<dbReference type="GeneID" id="67211819"/>
<dbReference type="Proteomes" id="UP001589595">
    <property type="component" value="Unassembled WGS sequence"/>
</dbReference>
<evidence type="ECO:0000256" key="3">
    <source>
        <dbReference type="ARBA" id="ARBA00022692"/>
    </source>
</evidence>
<dbReference type="EMBL" id="JBHMAJ010000010">
    <property type="protein sequence ID" value="MFB9825837.1"/>
    <property type="molecule type" value="Genomic_DNA"/>
</dbReference>
<dbReference type="RefSeq" id="WP_222921637.1">
    <property type="nucleotide sequence ID" value="NZ_CP082286.1"/>
</dbReference>
<accession>A0ABD5MQT4</accession>
<dbReference type="AlphaFoldDB" id="A0ABD5MQT4"/>
<dbReference type="Pfam" id="PF01810">
    <property type="entry name" value="LysE"/>
    <property type="match status" value="1"/>
</dbReference>